<dbReference type="Proteomes" id="UP001209878">
    <property type="component" value="Unassembled WGS sequence"/>
</dbReference>
<evidence type="ECO:0000259" key="9">
    <source>
        <dbReference type="Pfam" id="PF04547"/>
    </source>
</evidence>
<evidence type="ECO:0000256" key="4">
    <source>
        <dbReference type="ARBA" id="ARBA00022692"/>
    </source>
</evidence>
<dbReference type="InterPro" id="IPR049452">
    <property type="entry name" value="Anoctamin_TM"/>
</dbReference>
<evidence type="ECO:0000313" key="11">
    <source>
        <dbReference type="EMBL" id="KAK2186660.1"/>
    </source>
</evidence>
<name>A0AAD9P2B3_RIDPI</name>
<keyword evidence="3" id="KW-1003">Cell membrane</keyword>
<accession>A0AAD9P2B3</accession>
<evidence type="ECO:0000256" key="2">
    <source>
        <dbReference type="ARBA" id="ARBA00009671"/>
    </source>
</evidence>
<comment type="caution">
    <text evidence="8">Lacks conserved residue(s) required for the propagation of feature annotation.</text>
</comment>
<feature type="transmembrane region" description="Helical" evidence="8">
    <location>
        <begin position="437"/>
        <end position="465"/>
    </location>
</feature>
<dbReference type="GO" id="GO:0046983">
    <property type="term" value="F:protein dimerization activity"/>
    <property type="evidence" value="ECO:0007669"/>
    <property type="project" value="InterPro"/>
</dbReference>
<dbReference type="Pfam" id="PF16178">
    <property type="entry name" value="Anoct_dimer"/>
    <property type="match status" value="1"/>
</dbReference>
<dbReference type="GO" id="GO:0005886">
    <property type="term" value="C:plasma membrane"/>
    <property type="evidence" value="ECO:0007669"/>
    <property type="project" value="UniProtKB-SubCell"/>
</dbReference>
<feature type="transmembrane region" description="Helical" evidence="8">
    <location>
        <begin position="231"/>
        <end position="252"/>
    </location>
</feature>
<dbReference type="PANTHER" id="PTHR12308">
    <property type="entry name" value="ANOCTAMIN"/>
    <property type="match status" value="1"/>
</dbReference>
<dbReference type="InterPro" id="IPR032394">
    <property type="entry name" value="Anoct_dimer"/>
</dbReference>
<organism evidence="11 12">
    <name type="scientific">Ridgeia piscesae</name>
    <name type="common">Tubeworm</name>
    <dbReference type="NCBI Taxonomy" id="27915"/>
    <lineage>
        <taxon>Eukaryota</taxon>
        <taxon>Metazoa</taxon>
        <taxon>Spiralia</taxon>
        <taxon>Lophotrochozoa</taxon>
        <taxon>Annelida</taxon>
        <taxon>Polychaeta</taxon>
        <taxon>Sedentaria</taxon>
        <taxon>Canalipalpata</taxon>
        <taxon>Sabellida</taxon>
        <taxon>Siboglinidae</taxon>
        <taxon>Ridgeia</taxon>
    </lineage>
</organism>
<evidence type="ECO:0000256" key="7">
    <source>
        <dbReference type="ARBA" id="ARBA00023180"/>
    </source>
</evidence>
<evidence type="ECO:0000256" key="5">
    <source>
        <dbReference type="ARBA" id="ARBA00022989"/>
    </source>
</evidence>
<evidence type="ECO:0000256" key="6">
    <source>
        <dbReference type="ARBA" id="ARBA00023136"/>
    </source>
</evidence>
<feature type="transmembrane region" description="Helical" evidence="8">
    <location>
        <begin position="304"/>
        <end position="323"/>
    </location>
</feature>
<dbReference type="EMBL" id="JAODUO010000193">
    <property type="protein sequence ID" value="KAK2186660.1"/>
    <property type="molecule type" value="Genomic_DNA"/>
</dbReference>
<proteinExistence type="inferred from homology"/>
<sequence>MLFDDGKRRVDFVLVRPITVDDRKVHKRLVFENNLTKQGVDLELQENAQDNDDKYRYIKLHMTRPLLKYMAEFMQMKMPIHEYDLDTPDMNTPSNCLTHNLDLIPMRQKYFVAPFKMHRLDMFLTVNKEVFISTAQRSQMMHEILQRTSYDDDRDDKFGIDRLLYQQVYMAAFPLHDGPYQLTKMTLHLCKRQLLYETWARPTQWHCCQPLDDIRKYFGNKIGIYFAWLDFYTKMLVPAAVVGVTVVVYGLVTFSSSTPANEICDQKGAGGLTMCPRCGGVCSYWRLRESCYIARLASVFDNKATVFFASFMAVWSLVFVELWKRKQMELRHDWHVTAFKPEERVRPDIWEADLPFLMTSCGKAKEQFWRMNPVTKLKEPFLPLAERMLRKFVSFVVFCLMIGLALAAVEVVILYRFAVIHGLYAHGSLTIRQNAKLIAISSSALIQLIIILILNKIYTHIAILLTKMEQPRTTTEYTYKHTMKIYLFEFVNFYACIVYLAFFKKLFGTYPGSHLYNVDKCDPSGCIIEVCIQFVVIMVGNQAWTNYLEIYSPALGIWTKNGPSIGPVGPSIGPVASESMRWEQDNLLNDMPTFVLFYQYLKMIVQYGFVTLFVAAFPLAPLIALINNIMQIRLDAYKFIINWKRPVAHQADGIGIRYKFLKVCMFQ</sequence>
<evidence type="ECO:0000256" key="3">
    <source>
        <dbReference type="ARBA" id="ARBA00022475"/>
    </source>
</evidence>
<comment type="subcellular location">
    <subcellularLocation>
        <location evidence="1">Cell membrane</location>
        <topology evidence="1">Multi-pass membrane protein</topology>
    </subcellularLocation>
    <subcellularLocation>
        <location evidence="8">Membrane</location>
        <topology evidence="8">Multi-pass membrane protein</topology>
    </subcellularLocation>
</comment>
<feature type="domain" description="Anoctamin transmembrane" evidence="9">
    <location>
        <begin position="214"/>
        <end position="663"/>
    </location>
</feature>
<comment type="similarity">
    <text evidence="2 8">Belongs to the anoctamin family.</text>
</comment>
<keyword evidence="7" id="KW-0325">Glycoprotein</keyword>
<evidence type="ECO:0000256" key="8">
    <source>
        <dbReference type="RuleBase" id="RU280814"/>
    </source>
</evidence>
<feature type="domain" description="Anoctamin dimerisation" evidence="10">
    <location>
        <begin position="3"/>
        <end position="211"/>
    </location>
</feature>
<gene>
    <name evidence="11" type="ORF">NP493_192g01029</name>
</gene>
<dbReference type="Pfam" id="PF04547">
    <property type="entry name" value="Anoctamin"/>
    <property type="match status" value="1"/>
</dbReference>
<keyword evidence="6 8" id="KW-0472">Membrane</keyword>
<keyword evidence="5 8" id="KW-1133">Transmembrane helix</keyword>
<protein>
    <recommendedName>
        <fullName evidence="8">Anoctamin</fullName>
    </recommendedName>
</protein>
<feature type="transmembrane region" description="Helical" evidence="8">
    <location>
        <begin position="485"/>
        <end position="503"/>
    </location>
</feature>
<reference evidence="11" key="1">
    <citation type="journal article" date="2023" name="Mol. Biol. Evol.">
        <title>Third-Generation Sequencing Reveals the Adaptive Role of the Epigenome in Three Deep-Sea Polychaetes.</title>
        <authorList>
            <person name="Perez M."/>
            <person name="Aroh O."/>
            <person name="Sun Y."/>
            <person name="Lan Y."/>
            <person name="Juniper S.K."/>
            <person name="Young C.R."/>
            <person name="Angers B."/>
            <person name="Qian P.Y."/>
        </authorList>
    </citation>
    <scope>NUCLEOTIDE SEQUENCE</scope>
    <source>
        <strain evidence="11">R07B-5</strain>
    </source>
</reference>
<dbReference type="GO" id="GO:0005254">
    <property type="term" value="F:chloride channel activity"/>
    <property type="evidence" value="ECO:0007669"/>
    <property type="project" value="TreeGrafter"/>
</dbReference>
<feature type="transmembrane region" description="Helical" evidence="8">
    <location>
        <begin position="604"/>
        <end position="626"/>
    </location>
</feature>
<dbReference type="PANTHER" id="PTHR12308:SF84">
    <property type="entry name" value="ANOCTAMIN"/>
    <property type="match status" value="1"/>
</dbReference>
<keyword evidence="4 8" id="KW-0812">Transmembrane</keyword>
<evidence type="ECO:0000313" key="12">
    <source>
        <dbReference type="Proteomes" id="UP001209878"/>
    </source>
</evidence>
<feature type="transmembrane region" description="Helical" evidence="8">
    <location>
        <begin position="392"/>
        <end position="417"/>
    </location>
</feature>
<comment type="caution">
    <text evidence="11">The sequence shown here is derived from an EMBL/GenBank/DDBJ whole genome shotgun (WGS) entry which is preliminary data.</text>
</comment>
<keyword evidence="12" id="KW-1185">Reference proteome</keyword>
<evidence type="ECO:0000259" key="10">
    <source>
        <dbReference type="Pfam" id="PF16178"/>
    </source>
</evidence>
<dbReference type="AlphaFoldDB" id="A0AAD9P2B3"/>
<dbReference type="InterPro" id="IPR007632">
    <property type="entry name" value="Anoctamin"/>
</dbReference>
<evidence type="ECO:0000256" key="1">
    <source>
        <dbReference type="ARBA" id="ARBA00004651"/>
    </source>
</evidence>